<protein>
    <submittedName>
        <fullName evidence="1">Uncharacterized protein</fullName>
    </submittedName>
</protein>
<accession>A0A3D9H3U5</accession>
<dbReference type="OrthoDB" id="8434905at2"/>
<gene>
    <name evidence="1" type="ORF">DFQ02_1232</name>
</gene>
<reference evidence="1 2" key="1">
    <citation type="submission" date="2018-07" db="EMBL/GenBank/DDBJ databases">
        <title>Genomic Encyclopedia of Type Strains, Phase III (KMG-III): the genomes of soil and plant-associated and newly described type strains.</title>
        <authorList>
            <person name="Whitman W."/>
        </authorList>
    </citation>
    <scope>NUCLEOTIDE SEQUENCE [LARGE SCALE GENOMIC DNA]</scope>
    <source>
        <strain evidence="1 2">CECT 8487</strain>
    </source>
</reference>
<keyword evidence="2" id="KW-1185">Reference proteome</keyword>
<dbReference type="Proteomes" id="UP000256629">
    <property type="component" value="Unassembled WGS sequence"/>
</dbReference>
<evidence type="ECO:0000313" key="1">
    <source>
        <dbReference type="EMBL" id="RED44150.1"/>
    </source>
</evidence>
<comment type="caution">
    <text evidence="1">The sequence shown here is derived from an EMBL/GenBank/DDBJ whole genome shotgun (WGS) entry which is preliminary data.</text>
</comment>
<sequence length="694" mass="82104">MHKSLTILNTDRINKYGHLIALSAMEDMVWMKATEGVPMHVGHDMHRPIGAMIPFGLYFEPKLVRSLGLSLIPENDEETKQILNFKNYSTIKNIKDEVEKNDEKLYNEVKEHIISDFKYIETGTLSIFNTDIVKRLFKELESFQDKDGLIKLKDLNKNFTYKFQGVFLHNSLPLCIYAHNFFRRSLSRHNNFHFIFLDELMSFQNNDDITIKLALDWDLIGYSPTFLQSMEYEYWFGPKYNDDISKIQRGLTKHSCSEFEREYYGISTTEFFWKDNENLKEFELEELRENDAPTMDDFFGCRYMHSIYDTTKSTFVHFDGAIRGYNSDLYFERIDQNMTDFGRRSEYKKLFRIDGKLELSNWKSLITNYMQDNPLIYEYFDIKKPESELNKKQEPKTLIQQLVPHSMNRDDGIKLLVSYHKKNEEFKDFSHSISIYDIVNINGVDKDVIEDEVIEIKKALNRLGKDLHIEADTLFGNFKDEYWNIPCIFHSATNPIQDIKITLEALRTIFKRMVEKGFDTIISFTIAWNLEEKEVRVSSLGHVENLFNWISYFQSIPIDRDHFKIWLDEQRTYLNSTFEGSIDKPLIQDICQFDGILYLKRKFVEPEFNLEPFSDENTLSCRFSIPDNDEEKYKEIVNGNIRPVMSYIVKKAKCGISNQDYHQSPYSKILDDDAYMIVEKIDGLTFYWSDKPIV</sequence>
<dbReference type="AlphaFoldDB" id="A0A3D9H3U5"/>
<organism evidence="1 2">
    <name type="scientific">Seonamhaeicola aphaedonensis</name>
    <dbReference type="NCBI Taxonomy" id="1461338"/>
    <lineage>
        <taxon>Bacteria</taxon>
        <taxon>Pseudomonadati</taxon>
        <taxon>Bacteroidota</taxon>
        <taxon>Flavobacteriia</taxon>
        <taxon>Flavobacteriales</taxon>
        <taxon>Flavobacteriaceae</taxon>
    </lineage>
</organism>
<dbReference type="EMBL" id="QRDX01000023">
    <property type="protein sequence ID" value="RED44150.1"/>
    <property type="molecule type" value="Genomic_DNA"/>
</dbReference>
<proteinExistence type="predicted"/>
<name>A0A3D9H3U5_9FLAO</name>
<dbReference type="RefSeq" id="WP_116525241.1">
    <property type="nucleotide sequence ID" value="NZ_QRDX01000023.1"/>
</dbReference>
<evidence type="ECO:0000313" key="2">
    <source>
        <dbReference type="Proteomes" id="UP000256629"/>
    </source>
</evidence>